<feature type="region of interest" description="Disordered" evidence="1">
    <location>
        <begin position="196"/>
        <end position="229"/>
    </location>
</feature>
<comment type="caution">
    <text evidence="3">The sequence shown here is derived from an EMBL/GenBank/DDBJ whole genome shotgun (WGS) entry which is preliminary data.</text>
</comment>
<proteinExistence type="predicted"/>
<keyword evidence="2" id="KW-0472">Membrane</keyword>
<dbReference type="Pfam" id="PF10032">
    <property type="entry name" value="Pho88"/>
    <property type="match status" value="1"/>
</dbReference>
<dbReference type="GO" id="GO:0045047">
    <property type="term" value="P:protein targeting to ER"/>
    <property type="evidence" value="ECO:0007669"/>
    <property type="project" value="InterPro"/>
</dbReference>
<dbReference type="OrthoDB" id="5529828at2759"/>
<dbReference type="Proteomes" id="UP000245699">
    <property type="component" value="Unassembled WGS sequence"/>
</dbReference>
<feature type="compositionally biased region" description="Basic and acidic residues" evidence="1">
    <location>
        <begin position="197"/>
        <end position="215"/>
    </location>
</feature>
<evidence type="ECO:0000313" key="3">
    <source>
        <dbReference type="EMBL" id="PVU93611.1"/>
    </source>
</evidence>
<accession>A0A2T9YMR8</accession>
<dbReference type="GO" id="GO:0005783">
    <property type="term" value="C:endoplasmic reticulum"/>
    <property type="evidence" value="ECO:0007669"/>
    <property type="project" value="InterPro"/>
</dbReference>
<dbReference type="AlphaFoldDB" id="A0A2T9YMR8"/>
<sequence length="229" mass="26375">MNFIVEQAIRIAVSFLSFKFIQYYDLDLEINLPYLRTVYILSCVTYFSLASKLYQIVKDLDDQTVLEYPDLKSNDPKAKIQTTNCKYDLKKIDRGMIYNALYILGVGISHWFFGINQLMIIHMFSQVSSLLLTPVMRIHYFGSLPTGDLQRPWKEDTTSGILDSLKYPVETNPPATEFIDEIIKIDKTEAASEAEFDAFKSKEKEEPIPEIKESAKSTAVQESSLRERK</sequence>
<keyword evidence="2" id="KW-0812">Transmembrane</keyword>
<protein>
    <submittedName>
        <fullName evidence="3">Uncharacterized protein</fullName>
    </submittedName>
</protein>
<dbReference type="PANTHER" id="PTHR28112">
    <property type="entry name" value="SRP-INDEPENDENT TARGETING PROTEIN 3"/>
    <property type="match status" value="1"/>
</dbReference>
<dbReference type="GO" id="GO:0005739">
    <property type="term" value="C:mitochondrion"/>
    <property type="evidence" value="ECO:0007669"/>
    <property type="project" value="TreeGrafter"/>
</dbReference>
<feature type="transmembrane region" description="Helical" evidence="2">
    <location>
        <begin position="96"/>
        <end position="113"/>
    </location>
</feature>
<evidence type="ECO:0000313" key="4">
    <source>
        <dbReference type="Proteomes" id="UP000245699"/>
    </source>
</evidence>
<name>A0A2T9YMR8_9FUNG</name>
<dbReference type="PANTHER" id="PTHR28112:SF1">
    <property type="entry name" value="SRP-INDEPENDENT TARGETING PROTEIN 3"/>
    <property type="match status" value="1"/>
</dbReference>
<dbReference type="InterPro" id="IPR012098">
    <property type="entry name" value="SND3_fun"/>
</dbReference>
<organism evidence="3 4">
    <name type="scientific">Furculomyces boomerangus</name>
    <dbReference type="NCBI Taxonomy" id="61424"/>
    <lineage>
        <taxon>Eukaryota</taxon>
        <taxon>Fungi</taxon>
        <taxon>Fungi incertae sedis</taxon>
        <taxon>Zoopagomycota</taxon>
        <taxon>Kickxellomycotina</taxon>
        <taxon>Harpellomycetes</taxon>
        <taxon>Harpellales</taxon>
        <taxon>Harpellaceae</taxon>
        <taxon>Furculomyces</taxon>
    </lineage>
</organism>
<keyword evidence="4" id="KW-1185">Reference proteome</keyword>
<dbReference type="EMBL" id="MBFT01000313">
    <property type="protein sequence ID" value="PVU93611.1"/>
    <property type="molecule type" value="Genomic_DNA"/>
</dbReference>
<dbReference type="STRING" id="61424.A0A2T9YMR8"/>
<gene>
    <name evidence="3" type="ORF">BB559_003210</name>
</gene>
<reference evidence="3 4" key="1">
    <citation type="journal article" date="2018" name="MBio">
        <title>Comparative Genomics Reveals the Core Gene Toolbox for the Fungus-Insect Symbiosis.</title>
        <authorList>
            <person name="Wang Y."/>
            <person name="Stata M."/>
            <person name="Wang W."/>
            <person name="Stajich J.E."/>
            <person name="White M.M."/>
            <person name="Moncalvo J.M."/>
        </authorList>
    </citation>
    <scope>NUCLEOTIDE SEQUENCE [LARGE SCALE GENOMIC DNA]</scope>
    <source>
        <strain evidence="3 4">AUS-77-4</strain>
    </source>
</reference>
<evidence type="ECO:0000256" key="1">
    <source>
        <dbReference type="SAM" id="MobiDB-lite"/>
    </source>
</evidence>
<evidence type="ECO:0000256" key="2">
    <source>
        <dbReference type="SAM" id="Phobius"/>
    </source>
</evidence>
<keyword evidence="2" id="KW-1133">Transmembrane helix</keyword>